<evidence type="ECO:0000313" key="5">
    <source>
        <dbReference type="Proteomes" id="UP000271974"/>
    </source>
</evidence>
<dbReference type="Proteomes" id="UP000271974">
    <property type="component" value="Unassembled WGS sequence"/>
</dbReference>
<evidence type="ECO:0000256" key="2">
    <source>
        <dbReference type="SAM" id="MobiDB-lite"/>
    </source>
</evidence>
<dbReference type="InterPro" id="IPR002931">
    <property type="entry name" value="Transglutaminase-like"/>
</dbReference>
<dbReference type="Pfam" id="PF23265">
    <property type="entry name" value="Ig-like_KY"/>
    <property type="match status" value="3"/>
</dbReference>
<gene>
    <name evidence="4" type="ORF">EGW08_014593</name>
</gene>
<dbReference type="SMART" id="SM00460">
    <property type="entry name" value="TGc"/>
    <property type="match status" value="1"/>
</dbReference>
<dbReference type="AlphaFoldDB" id="A0A3S0ZFG7"/>
<dbReference type="InterPro" id="IPR056564">
    <property type="entry name" value="Ig-like_KY"/>
</dbReference>
<dbReference type="OrthoDB" id="6129702at2759"/>
<sequence length="1014" mass="113477">MGSGASSVKEERRASASTSSGGSMVGKQSPVPNYHKSQAPPAPFPPPCRKGEIFKEDDYRNVDDHVINLPPDINYGTFKDLVAYLTEDQTWSDMARVRAIFRWVTSVDVFSVQVDRKPPKHSPMEYFIKIQNNMGNHAHLMAGLCQMAGIPCVILSGMNKSAAYEIGKKADRQGMGAQWNAVYVAESWRFIDAFWASACVVGKRSGEWTLVDAEGEVEDEDVGEVTEGETQHRINEFYFLPDPDQFIWTHFPDDTKWQLLQKAVTIQQFETHYYVRERFHILGMSSVPTTKLNCVADTREGEVEFTFGLPPERSPNYRFKYMLYRSKATAAESRVDVFLDRFVLFEQREDLLRFALRFPIKGGFKLDIYGLDVEESDVFDLCCTYIINCPQGKSNCLPLPDCPAVGWGPVPETAMVGLKPVTHKQAEVVSKDGYVEIRLAKERALAFHQLLKHSVIDEATLSKYSVTELDENEATVYLRLPQKGEYALKLFAQGLEEEGAAPNVLNYLINCSNTDQGSKPFPNVTNGLLGRNDLTSTKFGVQALSHNKGGMIDAEDGKLSVRFKANPDVELVCEMHTNDGVAAAQMSHQVQNADGTWTFSLDMPVSGEYSLNVFARTKEDKQQIHSVHTYLIKSQGRGGGGADTPGSEDGVKDTAVPTETVETSDGEVMIPVPQGSHSVVAAVHRRNGQDQPDPNQVEFFTADDMNLVNVKLRDYGEYMLNLYNLDEKGNAVENVAKYQINRKRPGELYRNNLATIMEDMKPSRQNTVIDIGKKGASEEDRKRQARRNVQSAMDLKDVRTLEEAIKKCLAAGVPESDPLLVKARQQLAMFKAKADLMEASQKRDMGELEKALARAKEVNVNHELDLQIALATRLKEHLAKIDKLRHSVLNMESKTISEIKSYSKPPDGVHQCMIATFLLLGHQLKELKEWPRVQALLGKTGKESVMRKISLFDAQTVPIRNAQVAKRTLNPYDKDQIRDVSAGAATFYIWALGMVEEVESYGGAEQADQMRLKK</sequence>
<organism evidence="4 5">
    <name type="scientific">Elysia chlorotica</name>
    <name type="common">Eastern emerald elysia</name>
    <name type="synonym">Sea slug</name>
    <dbReference type="NCBI Taxonomy" id="188477"/>
    <lineage>
        <taxon>Eukaryota</taxon>
        <taxon>Metazoa</taxon>
        <taxon>Spiralia</taxon>
        <taxon>Lophotrochozoa</taxon>
        <taxon>Mollusca</taxon>
        <taxon>Gastropoda</taxon>
        <taxon>Heterobranchia</taxon>
        <taxon>Euthyneura</taxon>
        <taxon>Panpulmonata</taxon>
        <taxon>Sacoglossa</taxon>
        <taxon>Placobranchoidea</taxon>
        <taxon>Plakobranchidae</taxon>
        <taxon>Elysia</taxon>
    </lineage>
</organism>
<feature type="region of interest" description="Disordered" evidence="2">
    <location>
        <begin position="1"/>
        <end position="50"/>
    </location>
</feature>
<dbReference type="PANTHER" id="PTHR47020">
    <property type="entry name" value="HILLARIN"/>
    <property type="match status" value="1"/>
</dbReference>
<evidence type="ECO:0000256" key="1">
    <source>
        <dbReference type="SAM" id="Coils"/>
    </source>
</evidence>
<feature type="region of interest" description="Disordered" evidence="2">
    <location>
        <begin position="633"/>
        <end position="655"/>
    </location>
</feature>
<protein>
    <recommendedName>
        <fullName evidence="3">Transglutaminase-like domain-containing protein</fullName>
    </recommendedName>
</protein>
<dbReference type="EMBL" id="RQTK01000563">
    <property type="protein sequence ID" value="RUS77650.1"/>
    <property type="molecule type" value="Genomic_DNA"/>
</dbReference>
<keyword evidence="1" id="KW-0175">Coiled coil</keyword>
<reference evidence="4 5" key="1">
    <citation type="submission" date="2019-01" db="EMBL/GenBank/DDBJ databases">
        <title>A draft genome assembly of the solar-powered sea slug Elysia chlorotica.</title>
        <authorList>
            <person name="Cai H."/>
            <person name="Li Q."/>
            <person name="Fang X."/>
            <person name="Li J."/>
            <person name="Curtis N.E."/>
            <person name="Altenburger A."/>
            <person name="Shibata T."/>
            <person name="Feng M."/>
            <person name="Maeda T."/>
            <person name="Schwartz J.A."/>
            <person name="Shigenobu S."/>
            <person name="Lundholm N."/>
            <person name="Nishiyama T."/>
            <person name="Yang H."/>
            <person name="Hasebe M."/>
            <person name="Li S."/>
            <person name="Pierce S.K."/>
            <person name="Wang J."/>
        </authorList>
    </citation>
    <scope>NUCLEOTIDE SEQUENCE [LARGE SCALE GENOMIC DNA]</scope>
    <source>
        <strain evidence="4">EC2010</strain>
        <tissue evidence="4">Whole organism of an adult</tissue>
    </source>
</reference>
<dbReference type="Pfam" id="PF01841">
    <property type="entry name" value="Transglut_core"/>
    <property type="match status" value="1"/>
</dbReference>
<evidence type="ECO:0000259" key="3">
    <source>
        <dbReference type="SMART" id="SM00460"/>
    </source>
</evidence>
<dbReference type="PANTHER" id="PTHR47020:SF1">
    <property type="entry name" value="HILLARIN"/>
    <property type="match status" value="1"/>
</dbReference>
<keyword evidence="5" id="KW-1185">Reference proteome</keyword>
<feature type="domain" description="Transglutaminase-like" evidence="3">
    <location>
        <begin position="129"/>
        <end position="195"/>
    </location>
</feature>
<dbReference type="Gene3D" id="1.20.920.20">
    <property type="match status" value="1"/>
</dbReference>
<dbReference type="InterPro" id="IPR053041">
    <property type="entry name" value="Transglut-like_Superfamily_Mod"/>
</dbReference>
<feature type="coiled-coil region" evidence="1">
    <location>
        <begin position="845"/>
        <end position="894"/>
    </location>
</feature>
<comment type="caution">
    <text evidence="4">The sequence shown here is derived from an EMBL/GenBank/DDBJ whole genome shotgun (WGS) entry which is preliminary data.</text>
</comment>
<dbReference type="STRING" id="188477.A0A3S0ZFG7"/>
<name>A0A3S0ZFG7_ELYCH</name>
<dbReference type="InterPro" id="IPR038765">
    <property type="entry name" value="Papain-like_cys_pep_sf"/>
</dbReference>
<accession>A0A3S0ZFG7</accession>
<dbReference type="SUPFAM" id="SSF54001">
    <property type="entry name" value="Cysteine proteinases"/>
    <property type="match status" value="1"/>
</dbReference>
<evidence type="ECO:0000313" key="4">
    <source>
        <dbReference type="EMBL" id="RUS77650.1"/>
    </source>
</evidence>
<dbReference type="Gene3D" id="3.10.620.30">
    <property type="match status" value="1"/>
</dbReference>
<proteinExistence type="predicted"/>